<keyword evidence="2" id="KW-1185">Reference proteome</keyword>
<dbReference type="Proteomes" id="UP000298714">
    <property type="component" value="Chromosome"/>
</dbReference>
<dbReference type="AlphaFoldDB" id="A0A4D7C5C5"/>
<sequence length="68" mass="7232">MASLSAARRGAGADLFINARTDVFLQNPPVWTLKSLGVARISQAPGPYQAAMAALTELARTFLIEEDA</sequence>
<accession>A0A4D7C5C5</accession>
<name>A0A4D7C5C5_9SPHN</name>
<dbReference type="InterPro" id="IPR015813">
    <property type="entry name" value="Pyrv/PenolPyrv_kinase-like_dom"/>
</dbReference>
<evidence type="ECO:0000313" key="2">
    <source>
        <dbReference type="Proteomes" id="UP000298714"/>
    </source>
</evidence>
<protein>
    <submittedName>
        <fullName evidence="1">Uncharacterized protein</fullName>
    </submittedName>
</protein>
<dbReference type="EMBL" id="CP039704">
    <property type="protein sequence ID" value="QCI78775.1"/>
    <property type="molecule type" value="Genomic_DNA"/>
</dbReference>
<dbReference type="SUPFAM" id="SSF51621">
    <property type="entry name" value="Phosphoenolpyruvate/pyruvate domain"/>
    <property type="match status" value="1"/>
</dbReference>
<evidence type="ECO:0000313" key="1">
    <source>
        <dbReference type="EMBL" id="QCI78775.1"/>
    </source>
</evidence>
<gene>
    <name evidence="1" type="ORF">E6W36_01385</name>
</gene>
<dbReference type="GO" id="GO:0003824">
    <property type="term" value="F:catalytic activity"/>
    <property type="evidence" value="ECO:0007669"/>
    <property type="project" value="InterPro"/>
</dbReference>
<reference evidence="2" key="1">
    <citation type="submission" date="2019-04" db="EMBL/GenBank/DDBJ databases">
        <title>Complete genome sequence of Sphingomonas sp. W1-2-3.</title>
        <authorList>
            <person name="Im W.T."/>
        </authorList>
    </citation>
    <scope>NUCLEOTIDE SEQUENCE [LARGE SCALE GENOMIC DNA]</scope>
    <source>
        <strain evidence="2">W1-2-3</strain>
    </source>
</reference>
<proteinExistence type="predicted"/>
<organism evidence="1 2">
    <name type="scientific">Hankyongella ginsenosidimutans</name>
    <dbReference type="NCBI Taxonomy" id="1763828"/>
    <lineage>
        <taxon>Bacteria</taxon>
        <taxon>Pseudomonadati</taxon>
        <taxon>Pseudomonadota</taxon>
        <taxon>Alphaproteobacteria</taxon>
        <taxon>Sphingomonadales</taxon>
        <taxon>Sphingomonadaceae</taxon>
        <taxon>Hankyongella</taxon>
    </lineage>
</organism>
<dbReference type="RefSeq" id="WP_222873534.1">
    <property type="nucleotide sequence ID" value="NZ_CP039704.1"/>
</dbReference>
<dbReference type="KEGG" id="hgn:E6W36_01385"/>